<dbReference type="InterPro" id="IPR014729">
    <property type="entry name" value="Rossmann-like_a/b/a_fold"/>
</dbReference>
<organism evidence="3 4">
    <name type="scientific">Patiriisocius marinus</name>
    <dbReference type="NCBI Taxonomy" id="1397112"/>
    <lineage>
        <taxon>Bacteria</taxon>
        <taxon>Pseudomonadati</taxon>
        <taxon>Bacteroidota</taxon>
        <taxon>Flavobacteriia</taxon>
        <taxon>Flavobacteriales</taxon>
        <taxon>Flavobacteriaceae</taxon>
        <taxon>Patiriisocius</taxon>
    </lineage>
</organism>
<comment type="caution">
    <text evidence="3">The sequence shown here is derived from an EMBL/GenBank/DDBJ whole genome shotgun (WGS) entry which is preliminary data.</text>
</comment>
<accession>A0A5J4J2D9</accession>
<dbReference type="InterPro" id="IPR006016">
    <property type="entry name" value="UspA"/>
</dbReference>
<name>A0A5J4J2D9_9FLAO</name>
<comment type="similarity">
    <text evidence="1">Belongs to the universal stress protein A family.</text>
</comment>
<dbReference type="PANTHER" id="PTHR46268:SF6">
    <property type="entry name" value="UNIVERSAL STRESS PROTEIN UP12"/>
    <property type="match status" value="1"/>
</dbReference>
<dbReference type="Gene3D" id="3.40.50.620">
    <property type="entry name" value="HUPs"/>
    <property type="match status" value="2"/>
</dbReference>
<dbReference type="InterPro" id="IPR006015">
    <property type="entry name" value="Universal_stress_UspA"/>
</dbReference>
<evidence type="ECO:0000259" key="2">
    <source>
        <dbReference type="Pfam" id="PF00582"/>
    </source>
</evidence>
<dbReference type="OrthoDB" id="9788959at2"/>
<evidence type="ECO:0000313" key="4">
    <source>
        <dbReference type="Proteomes" id="UP000326509"/>
    </source>
</evidence>
<proteinExistence type="inferred from homology"/>
<dbReference type="SUPFAM" id="SSF52402">
    <property type="entry name" value="Adenine nucleotide alpha hydrolases-like"/>
    <property type="match status" value="2"/>
</dbReference>
<reference evidence="3 4" key="1">
    <citation type="submission" date="2019-08" db="EMBL/GenBank/DDBJ databases">
        <title>Draft genome sequence of Ulvibacter marinus type strain NBRC 109484.</title>
        <authorList>
            <person name="Kawano K."/>
            <person name="Ushijima N."/>
            <person name="Kihara M."/>
            <person name="Itoh H."/>
        </authorList>
    </citation>
    <scope>NUCLEOTIDE SEQUENCE [LARGE SCALE GENOMIC DNA]</scope>
    <source>
        <strain evidence="3 4">NBRC 109484</strain>
    </source>
</reference>
<dbReference type="PANTHER" id="PTHR46268">
    <property type="entry name" value="STRESS RESPONSE PROTEIN NHAX"/>
    <property type="match status" value="1"/>
</dbReference>
<dbReference type="Proteomes" id="UP000326509">
    <property type="component" value="Unassembled WGS sequence"/>
</dbReference>
<dbReference type="CDD" id="cd00293">
    <property type="entry name" value="USP-like"/>
    <property type="match status" value="1"/>
</dbReference>
<protein>
    <submittedName>
        <fullName evidence="3">Universal stress protein UspA</fullName>
    </submittedName>
</protein>
<evidence type="ECO:0000256" key="1">
    <source>
        <dbReference type="ARBA" id="ARBA00008791"/>
    </source>
</evidence>
<feature type="domain" description="UspA" evidence="2">
    <location>
        <begin position="1"/>
        <end position="146"/>
    </location>
</feature>
<dbReference type="Pfam" id="PF00582">
    <property type="entry name" value="Usp"/>
    <property type="match status" value="1"/>
</dbReference>
<sequence length="284" mass="32568">MKRILLPTDFSIDSYNAIEYAMQLLKHDVCEFYVLHTYSVPIVSAGSMLDSYSALVMQDIAKKTADEKLEALENRVVEKFDNDNHTITTVASLNMLVDEMLNMVKEHNIDYVVMGTKGASGAKEIFIGTNTMYAIKKLKCPLLAVPSEFKYEPLTEILFPTDYKLDSKNQYLSMLRELCDSNNSRIHFLNAYYGTPLTEEQKETQGFLDAFFIDNAHIFELTEETDIVSAVEKFQAKKKINFVVMIHNKHTFFENLLFKPVINQIVYHTNVPFLVIPSAEKQTQ</sequence>
<dbReference type="PRINTS" id="PR01438">
    <property type="entry name" value="UNVRSLSTRESS"/>
</dbReference>
<dbReference type="RefSeq" id="WP_151674503.1">
    <property type="nucleotide sequence ID" value="NZ_BKCG01000005.1"/>
</dbReference>
<evidence type="ECO:0000313" key="3">
    <source>
        <dbReference type="EMBL" id="GER60050.1"/>
    </source>
</evidence>
<dbReference type="AlphaFoldDB" id="A0A5J4J2D9"/>
<dbReference type="EMBL" id="BKCG01000005">
    <property type="protein sequence ID" value="GER60050.1"/>
    <property type="molecule type" value="Genomic_DNA"/>
</dbReference>
<keyword evidence="4" id="KW-1185">Reference proteome</keyword>
<gene>
    <name evidence="3" type="primary">uspA_4</name>
    <name evidence="3" type="ORF">ULMA_21580</name>
</gene>